<dbReference type="InterPro" id="IPR029045">
    <property type="entry name" value="ClpP/crotonase-like_dom_sf"/>
</dbReference>
<evidence type="ECO:0000313" key="2">
    <source>
        <dbReference type="Proteomes" id="UP001481677"/>
    </source>
</evidence>
<evidence type="ECO:0000313" key="1">
    <source>
        <dbReference type="EMBL" id="MEM5345667.1"/>
    </source>
</evidence>
<name>A0ABU9RF32_9BURK</name>
<proteinExistence type="predicted"/>
<gene>
    <name evidence="1" type="ORF">V4C56_39345</name>
</gene>
<comment type="caution">
    <text evidence="1">The sequence shown here is derived from an EMBL/GenBank/DDBJ whole genome shotgun (WGS) entry which is preliminary data.</text>
</comment>
<dbReference type="RefSeq" id="WP_240057562.1">
    <property type="nucleotide sequence ID" value="NZ_JAZHFZ010000054.1"/>
</dbReference>
<dbReference type="Gene3D" id="3.90.226.10">
    <property type="entry name" value="2-enoyl-CoA Hydratase, Chain A, domain 1"/>
    <property type="match status" value="1"/>
</dbReference>
<protein>
    <submittedName>
        <fullName evidence="1">Enoyl-CoA hydratase-related protein</fullName>
    </submittedName>
</protein>
<dbReference type="Pfam" id="PF00378">
    <property type="entry name" value="ECH_1"/>
    <property type="match status" value="1"/>
</dbReference>
<organism evidence="1 2">
    <name type="scientific">Paraburkholderia azotifigens</name>
    <dbReference type="NCBI Taxonomy" id="2057004"/>
    <lineage>
        <taxon>Bacteria</taxon>
        <taxon>Pseudomonadati</taxon>
        <taxon>Pseudomonadota</taxon>
        <taxon>Betaproteobacteria</taxon>
        <taxon>Burkholderiales</taxon>
        <taxon>Burkholderiaceae</taxon>
        <taxon>Paraburkholderia</taxon>
    </lineage>
</organism>
<sequence length="102" mass="10659">MRSISTPVIAAVAGYARGSGCELAMACDVMVASDNAPGSVNRRSNRGFCLAAAPGKRGAQQGVRDVIERRHVAGVGGHGQDRARRLASSIMQLCRCYRANAA</sequence>
<dbReference type="Proteomes" id="UP001481677">
    <property type="component" value="Unassembled WGS sequence"/>
</dbReference>
<dbReference type="InterPro" id="IPR001753">
    <property type="entry name" value="Enoyl-CoA_hydra/iso"/>
</dbReference>
<accession>A0ABU9RF32</accession>
<dbReference type="EMBL" id="JAZHGA010000051">
    <property type="protein sequence ID" value="MEM5345667.1"/>
    <property type="molecule type" value="Genomic_DNA"/>
</dbReference>
<keyword evidence="2" id="KW-1185">Reference proteome</keyword>
<dbReference type="SUPFAM" id="SSF52096">
    <property type="entry name" value="ClpP/crotonase"/>
    <property type="match status" value="1"/>
</dbReference>
<reference evidence="1 2" key="1">
    <citation type="submission" date="2024-01" db="EMBL/GenBank/DDBJ databases">
        <title>The diversity of rhizobia nodulating Mimosa spp. in eleven states of Brazil covering several biomes is determined by host plant, location, and edaphic factors.</title>
        <authorList>
            <person name="Rouws L."/>
            <person name="Barauna A."/>
            <person name="Beukes C."/>
            <person name="De Faria S.M."/>
            <person name="Gross E."/>
            <person name="Dos Reis Junior F.B."/>
            <person name="Simon M."/>
            <person name="Maluk M."/>
            <person name="Odee D.W."/>
            <person name="Kenicer G."/>
            <person name="Young J.P.W."/>
            <person name="Reis V.M."/>
            <person name="Zilli J."/>
            <person name="James E.K."/>
        </authorList>
    </citation>
    <scope>NUCLEOTIDE SEQUENCE [LARGE SCALE GENOMIC DNA]</scope>
    <source>
        <strain evidence="1 2">JPY530</strain>
    </source>
</reference>